<proteinExistence type="inferred from homology"/>
<sequence>MTDHTSRFPSSRLRIPTAGLLIGSLSLVAACGGNGGGAAGNGGPVGDPEPGGTLSFAVGSDDGCIDPQQTGSNDSIYPSRQLVDSLTDQDPETGEIAPWLAEEWEINDDATEYTFTLREGVTFADGTPLDAEVVAANLDRATELGSRGHITLSYIEGYEETEVIDDQTFTVRFEEPSAQFLQATSTHALGILHPDSVELSDDERCESVEGSGPFVLESYTPDSSITMTAREGYDWGSEVWDNQGEPYVDGIEFTIVPESGVRAGSLQSGQVDVIGNIAPQDLPQLESANAQILPRTNPGMPFGLGLNQEEELFQDEAVREAISLGIDREEIVNTAYTEDTPASTSVVASTTPDHVDLSEYLQHDPDAAREVLEDAGWELGDDEVYERDGERLEFTILWFDNAPTNAPTLELIQQQLNSTGFDVSLEEGQVAEFGTRVAESSFDIIWRNATRADADILRTSYGPSSPYLIEDEELFETLRELSAEPDPDARAEIAAEAQEQVVSQYYTVPVVDLTTTLASRAEVHGVRFDSGSRVYLNDVWIEESAQ</sequence>
<protein>
    <submittedName>
        <fullName evidence="7">ABC transporter substrate-binding protein</fullName>
    </submittedName>
</protein>
<evidence type="ECO:0000313" key="8">
    <source>
        <dbReference type="Proteomes" id="UP000523139"/>
    </source>
</evidence>
<feature type="signal peptide" evidence="5">
    <location>
        <begin position="1"/>
        <end position="29"/>
    </location>
</feature>
<evidence type="ECO:0000256" key="4">
    <source>
        <dbReference type="ARBA" id="ARBA00022729"/>
    </source>
</evidence>
<evidence type="ECO:0000256" key="1">
    <source>
        <dbReference type="ARBA" id="ARBA00004196"/>
    </source>
</evidence>
<feature type="chain" id="PRO_5038643192" evidence="5">
    <location>
        <begin position="30"/>
        <end position="546"/>
    </location>
</feature>
<dbReference type="CDD" id="cd08492">
    <property type="entry name" value="PBP2_NikA_DppA_OppA_like_15"/>
    <property type="match status" value="1"/>
</dbReference>
<accession>A0A7X8YEF7</accession>
<dbReference type="EMBL" id="JABAHY010000014">
    <property type="protein sequence ID" value="NLS10778.1"/>
    <property type="molecule type" value="Genomic_DNA"/>
</dbReference>
<dbReference type="PANTHER" id="PTHR30290:SF10">
    <property type="entry name" value="PERIPLASMIC OLIGOPEPTIDE-BINDING PROTEIN-RELATED"/>
    <property type="match status" value="1"/>
</dbReference>
<dbReference type="GO" id="GO:1904680">
    <property type="term" value="F:peptide transmembrane transporter activity"/>
    <property type="evidence" value="ECO:0007669"/>
    <property type="project" value="TreeGrafter"/>
</dbReference>
<organism evidence="7 8">
    <name type="scientific">Nesterenkonia sedimenti</name>
    <dbReference type="NCBI Taxonomy" id="1463632"/>
    <lineage>
        <taxon>Bacteria</taxon>
        <taxon>Bacillati</taxon>
        <taxon>Actinomycetota</taxon>
        <taxon>Actinomycetes</taxon>
        <taxon>Micrococcales</taxon>
        <taxon>Micrococcaceae</taxon>
        <taxon>Nesterenkonia</taxon>
    </lineage>
</organism>
<evidence type="ECO:0000256" key="3">
    <source>
        <dbReference type="ARBA" id="ARBA00022448"/>
    </source>
</evidence>
<comment type="caution">
    <text evidence="7">The sequence shown here is derived from an EMBL/GenBank/DDBJ whole genome shotgun (WGS) entry which is preliminary data.</text>
</comment>
<reference evidence="7 8" key="1">
    <citation type="submission" date="2020-04" db="EMBL/GenBank/DDBJ databases">
        <title>Nesterenkonia sp. nov., isolated from marine sediment.</title>
        <authorList>
            <person name="Zhang G."/>
        </authorList>
    </citation>
    <scope>NUCLEOTIDE SEQUENCE [LARGE SCALE GENOMIC DNA]</scope>
    <source>
        <strain evidence="7 8">MY13</strain>
    </source>
</reference>
<evidence type="ECO:0000256" key="2">
    <source>
        <dbReference type="ARBA" id="ARBA00005695"/>
    </source>
</evidence>
<dbReference type="GO" id="GO:0015833">
    <property type="term" value="P:peptide transport"/>
    <property type="evidence" value="ECO:0007669"/>
    <property type="project" value="TreeGrafter"/>
</dbReference>
<dbReference type="AlphaFoldDB" id="A0A7X8YEF7"/>
<dbReference type="RefSeq" id="WP_168888264.1">
    <property type="nucleotide sequence ID" value="NZ_JABAHY010000014.1"/>
</dbReference>
<dbReference type="PIRSF" id="PIRSF002741">
    <property type="entry name" value="MppA"/>
    <property type="match status" value="1"/>
</dbReference>
<dbReference type="GO" id="GO:0030313">
    <property type="term" value="C:cell envelope"/>
    <property type="evidence" value="ECO:0007669"/>
    <property type="project" value="UniProtKB-SubCell"/>
</dbReference>
<evidence type="ECO:0000313" key="7">
    <source>
        <dbReference type="EMBL" id="NLS10778.1"/>
    </source>
</evidence>
<dbReference type="Pfam" id="PF00496">
    <property type="entry name" value="SBP_bac_5"/>
    <property type="match status" value="1"/>
</dbReference>
<evidence type="ECO:0000256" key="5">
    <source>
        <dbReference type="SAM" id="SignalP"/>
    </source>
</evidence>
<comment type="subcellular location">
    <subcellularLocation>
        <location evidence="1">Cell envelope</location>
    </subcellularLocation>
</comment>
<dbReference type="GO" id="GO:0043190">
    <property type="term" value="C:ATP-binding cassette (ABC) transporter complex"/>
    <property type="evidence" value="ECO:0007669"/>
    <property type="project" value="InterPro"/>
</dbReference>
<evidence type="ECO:0000259" key="6">
    <source>
        <dbReference type="Pfam" id="PF00496"/>
    </source>
</evidence>
<dbReference type="PROSITE" id="PS51257">
    <property type="entry name" value="PROKAR_LIPOPROTEIN"/>
    <property type="match status" value="1"/>
</dbReference>
<dbReference type="GO" id="GO:0042597">
    <property type="term" value="C:periplasmic space"/>
    <property type="evidence" value="ECO:0007669"/>
    <property type="project" value="UniProtKB-ARBA"/>
</dbReference>
<keyword evidence="4 5" id="KW-0732">Signal</keyword>
<feature type="domain" description="Solute-binding protein family 5" evidence="6">
    <location>
        <begin position="95"/>
        <end position="451"/>
    </location>
</feature>
<comment type="similarity">
    <text evidence="2">Belongs to the bacterial solute-binding protein 5 family.</text>
</comment>
<keyword evidence="8" id="KW-1185">Reference proteome</keyword>
<dbReference type="Proteomes" id="UP000523139">
    <property type="component" value="Unassembled WGS sequence"/>
</dbReference>
<dbReference type="Gene3D" id="3.40.190.10">
    <property type="entry name" value="Periplasmic binding protein-like II"/>
    <property type="match status" value="1"/>
</dbReference>
<keyword evidence="3" id="KW-0813">Transport</keyword>
<dbReference type="Gene3D" id="3.10.105.10">
    <property type="entry name" value="Dipeptide-binding Protein, Domain 3"/>
    <property type="match status" value="1"/>
</dbReference>
<dbReference type="PANTHER" id="PTHR30290">
    <property type="entry name" value="PERIPLASMIC BINDING COMPONENT OF ABC TRANSPORTER"/>
    <property type="match status" value="1"/>
</dbReference>
<dbReference type="InterPro" id="IPR030678">
    <property type="entry name" value="Peptide/Ni-bd"/>
</dbReference>
<gene>
    <name evidence="7" type="ORF">HGQ17_12400</name>
</gene>
<dbReference type="InterPro" id="IPR039424">
    <property type="entry name" value="SBP_5"/>
</dbReference>
<name>A0A7X8YEF7_9MICC</name>
<dbReference type="SUPFAM" id="SSF53850">
    <property type="entry name" value="Periplasmic binding protein-like II"/>
    <property type="match status" value="1"/>
</dbReference>
<dbReference type="InterPro" id="IPR000914">
    <property type="entry name" value="SBP_5_dom"/>
</dbReference>